<dbReference type="PANTHER" id="PTHR34535:SF3">
    <property type="entry name" value="HYDROGENASE MATURATION FACTOR HYPA"/>
    <property type="match status" value="1"/>
</dbReference>
<feature type="binding site" evidence="4">
    <location>
        <position position="73"/>
    </location>
    <ligand>
        <name>Zn(2+)</name>
        <dbReference type="ChEBI" id="CHEBI:29105"/>
    </ligand>
</feature>
<dbReference type="Gene3D" id="3.30.2320.80">
    <property type="match status" value="1"/>
</dbReference>
<dbReference type="GO" id="GO:0051604">
    <property type="term" value="P:protein maturation"/>
    <property type="evidence" value="ECO:0007669"/>
    <property type="project" value="InterPro"/>
</dbReference>
<dbReference type="PANTHER" id="PTHR34535">
    <property type="entry name" value="HYDROGENASE MATURATION FACTOR HYPA"/>
    <property type="match status" value="1"/>
</dbReference>
<dbReference type="AlphaFoldDB" id="A0A095Y6J1"/>
<gene>
    <name evidence="4" type="primary">hypA</name>
    <name evidence="5" type="ORF">HMPREF1650_02760</name>
</gene>
<keyword evidence="1 4" id="KW-0533">Nickel</keyword>
<evidence type="ECO:0000313" key="5">
    <source>
        <dbReference type="EMBL" id="KGF18065.1"/>
    </source>
</evidence>
<dbReference type="EMBL" id="JRNE01000027">
    <property type="protein sequence ID" value="KGF18065.1"/>
    <property type="molecule type" value="Genomic_DNA"/>
</dbReference>
<evidence type="ECO:0000313" key="6">
    <source>
        <dbReference type="Proteomes" id="UP000029548"/>
    </source>
</evidence>
<name>A0A095Y6J1_9CORY</name>
<feature type="binding site" evidence="4">
    <location>
        <position position="90"/>
    </location>
    <ligand>
        <name>Zn(2+)</name>
        <dbReference type="ChEBI" id="CHEBI:29105"/>
    </ligand>
</feature>
<evidence type="ECO:0000256" key="3">
    <source>
        <dbReference type="ARBA" id="ARBA00022833"/>
    </source>
</evidence>
<keyword evidence="2 4" id="KW-0479">Metal-binding</keyword>
<dbReference type="HAMAP" id="MF_00213">
    <property type="entry name" value="HypA_HybF"/>
    <property type="match status" value="1"/>
</dbReference>
<accession>A0A095Y6J1</accession>
<proteinExistence type="inferred from homology"/>
<keyword evidence="3 4" id="KW-0862">Zinc</keyword>
<dbReference type="RefSeq" id="WP_035120560.1">
    <property type="nucleotide sequence ID" value="NZ_JRNE01000027.1"/>
</dbReference>
<dbReference type="eggNOG" id="COG0375">
    <property type="taxonomic scope" value="Bacteria"/>
</dbReference>
<comment type="similarity">
    <text evidence="4">Belongs to the HypA/HybF family.</text>
</comment>
<dbReference type="GO" id="GO:0016151">
    <property type="term" value="F:nickel cation binding"/>
    <property type="evidence" value="ECO:0007669"/>
    <property type="project" value="UniProtKB-UniRule"/>
</dbReference>
<dbReference type="InterPro" id="IPR000688">
    <property type="entry name" value="HypA/HybF"/>
</dbReference>
<dbReference type="PIRSF" id="PIRSF004761">
    <property type="entry name" value="Hydrgn_mat_HypA"/>
    <property type="match status" value="1"/>
</dbReference>
<sequence>MHELGLLTGVVEVIVDAADGRRVRRVALDVGTRSGVIEDALHAAWPLATGGTVCAGADLEIDIIPATVWCPACAAEHEIDEFFALACPACGAPTADLRHGREFAIREVDVDAGTDTGTGTGT</sequence>
<organism evidence="5 6">
    <name type="scientific">Corynebacterium freneyi DNF00450</name>
    <dbReference type="NCBI Taxonomy" id="1287475"/>
    <lineage>
        <taxon>Bacteria</taxon>
        <taxon>Bacillati</taxon>
        <taxon>Actinomycetota</taxon>
        <taxon>Actinomycetes</taxon>
        <taxon>Mycobacteriales</taxon>
        <taxon>Corynebacteriaceae</taxon>
        <taxon>Corynebacterium</taxon>
    </lineage>
</organism>
<evidence type="ECO:0000256" key="1">
    <source>
        <dbReference type="ARBA" id="ARBA00022596"/>
    </source>
</evidence>
<dbReference type="Proteomes" id="UP000029548">
    <property type="component" value="Unassembled WGS sequence"/>
</dbReference>
<evidence type="ECO:0000256" key="4">
    <source>
        <dbReference type="HAMAP-Rule" id="MF_00213"/>
    </source>
</evidence>
<comment type="caution">
    <text evidence="5">The sequence shown here is derived from an EMBL/GenBank/DDBJ whole genome shotgun (WGS) entry which is preliminary data.</text>
</comment>
<dbReference type="Pfam" id="PF01155">
    <property type="entry name" value="HypA"/>
    <property type="match status" value="1"/>
</dbReference>
<comment type="function">
    <text evidence="4">Involved in the maturation of [NiFe] hydrogenases. Required for nickel insertion into the metal center of the hydrogenase.</text>
</comment>
<evidence type="ECO:0000256" key="2">
    <source>
        <dbReference type="ARBA" id="ARBA00022723"/>
    </source>
</evidence>
<protein>
    <recommendedName>
        <fullName evidence="4">Hydrogenase maturation factor HypA</fullName>
    </recommendedName>
</protein>
<feature type="binding site" evidence="4">
    <location>
        <position position="70"/>
    </location>
    <ligand>
        <name>Zn(2+)</name>
        <dbReference type="ChEBI" id="CHEBI:29105"/>
    </ligand>
</feature>
<dbReference type="GO" id="GO:0008270">
    <property type="term" value="F:zinc ion binding"/>
    <property type="evidence" value="ECO:0007669"/>
    <property type="project" value="UniProtKB-UniRule"/>
</dbReference>
<feature type="binding site" evidence="4">
    <location>
        <position position="2"/>
    </location>
    <ligand>
        <name>Ni(2+)</name>
        <dbReference type="ChEBI" id="CHEBI:49786"/>
    </ligand>
</feature>
<feature type="binding site" evidence="4">
    <location>
        <position position="87"/>
    </location>
    <ligand>
        <name>Zn(2+)</name>
        <dbReference type="ChEBI" id="CHEBI:29105"/>
    </ligand>
</feature>
<reference evidence="5 6" key="1">
    <citation type="submission" date="2014-07" db="EMBL/GenBank/DDBJ databases">
        <authorList>
            <person name="McCorrison J."/>
            <person name="Sanka R."/>
            <person name="Torralba M."/>
            <person name="Gillis M."/>
            <person name="Haft D.H."/>
            <person name="Methe B."/>
            <person name="Sutton G."/>
            <person name="Nelson K.E."/>
        </authorList>
    </citation>
    <scope>NUCLEOTIDE SEQUENCE [LARGE SCALE GENOMIC DNA]</scope>
    <source>
        <strain evidence="5 6">DNF00450</strain>
    </source>
</reference>